<dbReference type="Proteomes" id="UP000309667">
    <property type="component" value="Unassembled WGS sequence"/>
</dbReference>
<organism evidence="1 2">
    <name type="scientific">Rhizobium rhizophilum</name>
    <dbReference type="NCBI Taxonomy" id="1850373"/>
    <lineage>
        <taxon>Bacteria</taxon>
        <taxon>Pseudomonadati</taxon>
        <taxon>Pseudomonadota</taxon>
        <taxon>Alphaproteobacteria</taxon>
        <taxon>Hyphomicrobiales</taxon>
        <taxon>Rhizobiaceae</taxon>
        <taxon>Rhizobium/Agrobacterium group</taxon>
        <taxon>Rhizobium</taxon>
    </lineage>
</organism>
<dbReference type="Gene3D" id="3.90.1480.10">
    <property type="entry name" value="Alpha-2,3-sialyltransferase"/>
    <property type="match status" value="1"/>
</dbReference>
<keyword evidence="2" id="KW-1185">Reference proteome</keyword>
<dbReference type="Gene3D" id="3.90.550.10">
    <property type="entry name" value="Spore Coat Polysaccharide Biosynthesis Protein SpsA, Chain A"/>
    <property type="match status" value="1"/>
</dbReference>
<sequence>MLKKKLKKILVKFGLFNLFVFCFNGVRRFLKRLLSYFRLGQVSRTIRMLLKLPRDPESLKQLIQMAGQNGAARIDYFKELEQQTKLANEALQLKEQGARLRWDHTELLSNVTPCRFATRVPNSITPPRSICFVTVANSKFLPGLEALVLSLNAQYPDMESDFHVFHDGSLSEFAQARLVAMYSHMKFSVPDMAWFLDVPSKSDNHKRIGTLGYMNIMALELDAYERVIILDADLLIVGDISAYWLGEQYAGKNDGVIEDEHVIACHDIGQRPYIAYSQATQKQIINSGVISIPRRFLTSEYLSQIKSVTMACNEPVCELLDRYADQKVWNQFLAGKPVQILPTNYNCNAKYFVRYLGADGEFISVLHFTGVKPWFTSEYLSSELLADSKAGGGPTHALWVSKYRRDLGAKRMEMYRSHRASAVVSAKSGTSGHMIRGKPGCFFIGNGPSLAKTELSKLKEYETFAFNWFVNHDDFDTIKPDNLIFASHMLFGGWNTQNPSLPESLIHALREKAWKPKLWVSFYFKEYIETAGIDKEFEVDYILFEKPFKFFVDRLGAINLNLDSFLQDGRTGVLSAALPIAVSAGYRNIGLVGCDSNYNQQVGGNYFYDDAKHQSLSTRNESLTSTWTAGGRGHYAYTVAQRELERIGGSLVDFTVGGSLPLPKGDLAELNL</sequence>
<dbReference type="InterPro" id="IPR029044">
    <property type="entry name" value="Nucleotide-diphossugar_trans"/>
</dbReference>
<proteinExistence type="predicted"/>
<evidence type="ECO:0000313" key="1">
    <source>
        <dbReference type="EMBL" id="THV10570.1"/>
    </source>
</evidence>
<name>A0ABY2QN31_9HYPH</name>
<dbReference type="InterPro" id="IPR002495">
    <property type="entry name" value="Glyco_trans_8"/>
</dbReference>
<accession>A0ABY2QN31</accession>
<dbReference type="SUPFAM" id="SSF53448">
    <property type="entry name" value="Nucleotide-diphospho-sugar transferases"/>
    <property type="match status" value="1"/>
</dbReference>
<evidence type="ECO:0000313" key="2">
    <source>
        <dbReference type="Proteomes" id="UP000309667"/>
    </source>
</evidence>
<comment type="caution">
    <text evidence="1">The sequence shown here is derived from an EMBL/GenBank/DDBJ whole genome shotgun (WGS) entry which is preliminary data.</text>
</comment>
<dbReference type="Pfam" id="PF01501">
    <property type="entry name" value="Glyco_transf_8"/>
    <property type="match status" value="1"/>
</dbReference>
<dbReference type="RefSeq" id="WP_136560346.1">
    <property type="nucleotide sequence ID" value="NZ_STGT01000007.1"/>
</dbReference>
<protein>
    <recommendedName>
        <fullName evidence="3">Glycosyl transferase</fullName>
    </recommendedName>
</protein>
<reference evidence="1 2" key="1">
    <citation type="submission" date="2019-04" db="EMBL/GenBank/DDBJ databases">
        <title>Genome sequence of strain 7209-2.</title>
        <authorList>
            <person name="Gao J."/>
            <person name="Sun J."/>
        </authorList>
    </citation>
    <scope>NUCLEOTIDE SEQUENCE [LARGE SCALE GENOMIC DNA]</scope>
    <source>
        <strain evidence="1 2">7209-2</strain>
    </source>
</reference>
<gene>
    <name evidence="1" type="ORF">E9677_22710</name>
</gene>
<dbReference type="EMBL" id="STGT01000007">
    <property type="protein sequence ID" value="THV10570.1"/>
    <property type="molecule type" value="Genomic_DNA"/>
</dbReference>
<evidence type="ECO:0008006" key="3">
    <source>
        <dbReference type="Google" id="ProtNLM"/>
    </source>
</evidence>